<organism evidence="2 3">
    <name type="scientific">Bacillus taeanensis</name>
    <dbReference type="NCBI Taxonomy" id="273032"/>
    <lineage>
        <taxon>Bacteria</taxon>
        <taxon>Bacillati</taxon>
        <taxon>Bacillota</taxon>
        <taxon>Bacilli</taxon>
        <taxon>Bacillales</taxon>
        <taxon>Bacillaceae</taxon>
        <taxon>Bacillus</taxon>
    </lineage>
</organism>
<evidence type="ECO:0000313" key="3">
    <source>
        <dbReference type="Proteomes" id="UP000253314"/>
    </source>
</evidence>
<dbReference type="Proteomes" id="UP000253314">
    <property type="component" value="Unassembled WGS sequence"/>
</dbReference>
<dbReference type="OrthoDB" id="2970258at2"/>
<evidence type="ECO:0000313" key="2">
    <source>
        <dbReference type="EMBL" id="RBW70092.1"/>
    </source>
</evidence>
<proteinExistence type="predicted"/>
<keyword evidence="1" id="KW-0812">Transmembrane</keyword>
<dbReference type="EMBL" id="QOCW01000006">
    <property type="protein sequence ID" value="RBW70092.1"/>
    <property type="molecule type" value="Genomic_DNA"/>
</dbReference>
<name>A0A366XVD3_9BACI</name>
<feature type="transmembrane region" description="Helical" evidence="1">
    <location>
        <begin position="34"/>
        <end position="52"/>
    </location>
</feature>
<gene>
    <name evidence="2" type="ORF">DS031_07805</name>
</gene>
<keyword evidence="3" id="KW-1185">Reference proteome</keyword>
<feature type="transmembrane region" description="Helical" evidence="1">
    <location>
        <begin position="6"/>
        <end position="22"/>
    </location>
</feature>
<comment type="caution">
    <text evidence="2">The sequence shown here is derived from an EMBL/GenBank/DDBJ whole genome shotgun (WGS) entry which is preliminary data.</text>
</comment>
<keyword evidence="1" id="KW-1133">Transmembrane helix</keyword>
<protein>
    <submittedName>
        <fullName evidence="2">Uncharacterized protein</fullName>
    </submittedName>
</protein>
<dbReference type="AlphaFoldDB" id="A0A366XVD3"/>
<sequence>MVWFFIIGITLLAALMVLYEWPRMKSIRKREKSTFIILVVMEWLLAIVLLFYPNLPSPVQMLETVFQPLSKILLK</sequence>
<evidence type="ECO:0000256" key="1">
    <source>
        <dbReference type="SAM" id="Phobius"/>
    </source>
</evidence>
<keyword evidence="1" id="KW-0472">Membrane</keyword>
<accession>A0A366XVD3</accession>
<reference evidence="2 3" key="1">
    <citation type="submission" date="2018-07" db="EMBL/GenBank/DDBJ databases">
        <title>Lottiidibacillus patelloidae gen. nov., sp. nov., isolated from the intestinal tract of a marine limpet and the reclassification of B. taeanensis BH030017T, B. algicola KMM 3737T and B. hwajinpoensis SW-72T as genus Lottiidibacillus.</title>
        <authorList>
            <person name="Liu R."/>
            <person name="Huang Z."/>
        </authorList>
    </citation>
    <scope>NUCLEOTIDE SEQUENCE [LARGE SCALE GENOMIC DNA]</scope>
    <source>
        <strain evidence="2 3">BH030017</strain>
    </source>
</reference>